<feature type="transmembrane region" description="Helical" evidence="1">
    <location>
        <begin position="142"/>
        <end position="165"/>
    </location>
</feature>
<accession>D3PYD7</accession>
<gene>
    <name evidence="2" type="ordered locus">Snas_1808</name>
</gene>
<dbReference type="EMBL" id="CP001778">
    <property type="protein sequence ID" value="ADD41504.1"/>
    <property type="molecule type" value="Genomic_DNA"/>
</dbReference>
<protein>
    <recommendedName>
        <fullName evidence="4">DUF4386 domain-containing protein</fullName>
    </recommendedName>
</protein>
<feature type="transmembrane region" description="Helical" evidence="1">
    <location>
        <begin position="97"/>
        <end position="122"/>
    </location>
</feature>
<dbReference type="AlphaFoldDB" id="D3PYD7"/>
<organism evidence="2 3">
    <name type="scientific">Stackebrandtia nassauensis (strain DSM 44728 / CIP 108903 / NRRL B-16338 / NBRC 102104 / LLR-40K-21)</name>
    <dbReference type="NCBI Taxonomy" id="446470"/>
    <lineage>
        <taxon>Bacteria</taxon>
        <taxon>Bacillati</taxon>
        <taxon>Actinomycetota</taxon>
        <taxon>Actinomycetes</taxon>
        <taxon>Glycomycetales</taxon>
        <taxon>Glycomycetaceae</taxon>
        <taxon>Stackebrandtia</taxon>
    </lineage>
</organism>
<feature type="transmembrane region" description="Helical" evidence="1">
    <location>
        <begin position="172"/>
        <end position="189"/>
    </location>
</feature>
<dbReference type="Proteomes" id="UP000000844">
    <property type="component" value="Chromosome"/>
</dbReference>
<sequence>MSVQSPVTTPPRRLWLLAGFAFPLLFAVSFVFDATTMVGQIPRPGSSAAEVVEFYQANQGVSVYLRAAIRLLSAAALAVVALRFAASPRLRSTPDALRWPTAVVGVVSAVSLAVSPALSIVANATVDTAAPETLLAFREWNYLMGGHVHLAVLGAYAGLLTFACWSRLSLTVRWLGVVTAGSGLAVPLVELANPLARTASWVWLVALTVAVLRSERARV</sequence>
<evidence type="ECO:0008006" key="4">
    <source>
        <dbReference type="Google" id="ProtNLM"/>
    </source>
</evidence>
<proteinExistence type="predicted"/>
<evidence type="ECO:0000256" key="1">
    <source>
        <dbReference type="SAM" id="Phobius"/>
    </source>
</evidence>
<keyword evidence="1" id="KW-1133">Transmembrane helix</keyword>
<keyword evidence="1" id="KW-0472">Membrane</keyword>
<dbReference type="STRING" id="446470.Snas_1808"/>
<evidence type="ECO:0000313" key="3">
    <source>
        <dbReference type="Proteomes" id="UP000000844"/>
    </source>
</evidence>
<keyword evidence="1" id="KW-0812">Transmembrane</keyword>
<dbReference type="KEGG" id="sna:Snas_1808"/>
<keyword evidence="3" id="KW-1185">Reference proteome</keyword>
<evidence type="ECO:0000313" key="2">
    <source>
        <dbReference type="EMBL" id="ADD41504.1"/>
    </source>
</evidence>
<name>D3PYD7_STANL</name>
<feature type="transmembrane region" description="Helical" evidence="1">
    <location>
        <begin position="14"/>
        <end position="32"/>
    </location>
</feature>
<feature type="transmembrane region" description="Helical" evidence="1">
    <location>
        <begin position="63"/>
        <end position="85"/>
    </location>
</feature>
<dbReference type="HOGENOM" id="CLU_1260814_0_0_11"/>
<dbReference type="RefSeq" id="WP_013017075.1">
    <property type="nucleotide sequence ID" value="NC_013947.1"/>
</dbReference>
<reference evidence="2 3" key="1">
    <citation type="journal article" date="2009" name="Stand. Genomic Sci.">
        <title>Complete genome sequence of Stackebrandtia nassauensis type strain (LLR-40K-21).</title>
        <authorList>
            <person name="Munk C."/>
            <person name="Lapidus A."/>
            <person name="Copeland A."/>
            <person name="Jando M."/>
            <person name="Mayilraj S."/>
            <person name="Glavina Del Rio T."/>
            <person name="Nolan M."/>
            <person name="Chen F."/>
            <person name="Lucas S."/>
            <person name="Tice H."/>
            <person name="Cheng J.F."/>
            <person name="Han C."/>
            <person name="Detter J.C."/>
            <person name="Bruce D."/>
            <person name="Goodwin L."/>
            <person name="Chain P."/>
            <person name="Pitluck S."/>
            <person name="Goker M."/>
            <person name="Ovchinikova G."/>
            <person name="Pati A."/>
            <person name="Ivanova N."/>
            <person name="Mavromatis K."/>
            <person name="Chen A."/>
            <person name="Palaniappan K."/>
            <person name="Land M."/>
            <person name="Hauser L."/>
            <person name="Chang Y.J."/>
            <person name="Jeffries C.D."/>
            <person name="Bristow J."/>
            <person name="Eisen J.A."/>
            <person name="Markowitz V."/>
            <person name="Hugenholtz P."/>
            <person name="Kyrpides N.C."/>
            <person name="Klenk H.P."/>
        </authorList>
    </citation>
    <scope>NUCLEOTIDE SEQUENCE [LARGE SCALE GENOMIC DNA]</scope>
    <source>
        <strain evidence="3">DSM 44728 / CIP 108903 / NRRL B-16338 / NBRC 102104 / LLR-40K-21</strain>
    </source>
</reference>